<reference evidence="2" key="1">
    <citation type="journal article" date="2013" name="PLoS Genet.">
        <title>The genome of Spraguea lophii and the basis of host-microsporidian interactions.</title>
        <authorList>
            <person name="Campbell S.E."/>
            <person name="Williams T.A."/>
            <person name="Yousuf A."/>
            <person name="Soanes D.M."/>
            <person name="Paszkiewicz K.H."/>
            <person name="Williams B.A.P."/>
        </authorList>
    </citation>
    <scope>NUCLEOTIDE SEQUENCE [LARGE SCALE GENOMIC DNA]</scope>
    <source>
        <strain evidence="2">42_110</strain>
    </source>
</reference>
<evidence type="ECO:0000313" key="1">
    <source>
        <dbReference type="EMBL" id="EPR79759.1"/>
    </source>
</evidence>
<dbReference type="InterPro" id="IPR035979">
    <property type="entry name" value="RBD_domain_sf"/>
</dbReference>
<dbReference type="InterPro" id="IPR012677">
    <property type="entry name" value="Nucleotide-bd_a/b_plait_sf"/>
</dbReference>
<dbReference type="Proteomes" id="UP000014978">
    <property type="component" value="Unassembled WGS sequence"/>
</dbReference>
<comment type="caution">
    <text evidence="1">The sequence shown here is derived from an EMBL/GenBank/DDBJ whole genome shotgun (WGS) entry which is preliminary data.</text>
</comment>
<sequence length="151" mass="17053">MNDTNFSLGIKLIKKLKQGKVIKVAFVEFATAESAAKVISEEEIKVAGDMVKPAYSVSRFAGGRRKVYPSKTRVKLYNVPEDMQAEDKLCDLLGKCTIIKSKRPTNFIIAQFENENMKNEAVEKNNGKQLNDSNVLKIEPAYPPRRFLRRG</sequence>
<proteinExistence type="predicted"/>
<dbReference type="AlphaFoldDB" id="S7XL41"/>
<dbReference type="InParanoid" id="S7XL41"/>
<dbReference type="HOGENOM" id="CLU_1732655_0_0_1"/>
<dbReference type="SUPFAM" id="SSF54928">
    <property type="entry name" value="RNA-binding domain, RBD"/>
    <property type="match status" value="1"/>
</dbReference>
<gene>
    <name evidence="1" type="ORF">SLOPH_1788</name>
</gene>
<name>S7XL41_SPRLO</name>
<dbReference type="STRING" id="1358809.S7XL41"/>
<dbReference type="EMBL" id="ATCN01000125">
    <property type="protein sequence ID" value="EPR79759.1"/>
    <property type="molecule type" value="Genomic_DNA"/>
</dbReference>
<dbReference type="OMA" id="LKIEPAY"/>
<accession>S7XL41</accession>
<evidence type="ECO:0008006" key="3">
    <source>
        <dbReference type="Google" id="ProtNLM"/>
    </source>
</evidence>
<keyword evidence="2" id="KW-1185">Reference proteome</keyword>
<dbReference type="Gene3D" id="3.30.70.330">
    <property type="match status" value="2"/>
</dbReference>
<dbReference type="VEuPathDB" id="MicrosporidiaDB:SLOPH_1788"/>
<dbReference type="OrthoDB" id="2186698at2759"/>
<dbReference type="GO" id="GO:0003676">
    <property type="term" value="F:nucleic acid binding"/>
    <property type="evidence" value="ECO:0007669"/>
    <property type="project" value="InterPro"/>
</dbReference>
<organism evidence="1 2">
    <name type="scientific">Spraguea lophii (strain 42_110)</name>
    <name type="common">Microsporidian parasite</name>
    <dbReference type="NCBI Taxonomy" id="1358809"/>
    <lineage>
        <taxon>Eukaryota</taxon>
        <taxon>Fungi</taxon>
        <taxon>Fungi incertae sedis</taxon>
        <taxon>Microsporidia</taxon>
        <taxon>Spragueidae</taxon>
        <taxon>Spraguea</taxon>
    </lineage>
</organism>
<protein>
    <recommendedName>
        <fullName evidence="3">RRM domain-containing protein</fullName>
    </recommendedName>
</protein>
<evidence type="ECO:0000313" key="2">
    <source>
        <dbReference type="Proteomes" id="UP000014978"/>
    </source>
</evidence>